<organism evidence="5">
    <name type="scientific">Dulem virus 117</name>
    <dbReference type="NCBI Taxonomy" id="3145594"/>
    <lineage>
        <taxon>Viruses</taxon>
        <taxon>Monodnaviria</taxon>
        <taxon>Sangervirae</taxon>
        <taxon>Phixviricota</taxon>
        <taxon>Malgrandaviricetes</taxon>
        <taxon>Petitvirales</taxon>
        <taxon>Microviridae</taxon>
        <taxon>Microvirus</taxon>
    </lineage>
</organism>
<dbReference type="InterPro" id="IPR056906">
    <property type="entry name" value="ORF2/G2P_dom"/>
</dbReference>
<dbReference type="EMBL" id="PP511836">
    <property type="protein sequence ID" value="XCD07967.1"/>
    <property type="molecule type" value="Genomic_DNA"/>
</dbReference>
<evidence type="ECO:0000313" key="5">
    <source>
        <dbReference type="EMBL" id="XCD07306.1"/>
    </source>
</evidence>
<name>A0AAU8B5G7_9VIRU</name>
<dbReference type="EMBL" id="PP511433">
    <property type="protein sequence ID" value="XCD04166.1"/>
    <property type="molecule type" value="Genomic_DNA"/>
</dbReference>
<feature type="domain" description="Replication-associated protein ORF2/G2P" evidence="1">
    <location>
        <begin position="92"/>
        <end position="222"/>
    </location>
</feature>
<dbReference type="EMBL" id="PP511780">
    <property type="protein sequence ID" value="XCD07306.1"/>
    <property type="molecule type" value="Genomic_DNA"/>
</dbReference>
<evidence type="ECO:0000259" key="1">
    <source>
        <dbReference type="Pfam" id="PF23343"/>
    </source>
</evidence>
<protein>
    <submittedName>
        <fullName evidence="5">Replication initiator protein</fullName>
    </submittedName>
</protein>
<evidence type="ECO:0000313" key="2">
    <source>
        <dbReference type="EMBL" id="XCD04166.1"/>
    </source>
</evidence>
<proteinExistence type="predicted"/>
<dbReference type="EMBL" id="PP511510">
    <property type="protein sequence ID" value="XCD04814.1"/>
    <property type="molecule type" value="Genomic_DNA"/>
</dbReference>
<dbReference type="EMBL" id="PP511681">
    <property type="protein sequence ID" value="XCD06512.1"/>
    <property type="molecule type" value="Genomic_DNA"/>
</dbReference>
<sequence length="350" mass="40961">MCTSPLKGFIIGVDAETGKQQLFVTSRECRAVEFRKDRWFGVTSLDSTSFFSKVVTKYVMIGCGQCMECRLKRAREWADRCVCESMYHEQSLFLTLTYDDAHVPVSAYVDDDGVVNYSLTLRKKDLQDFMKRLRDSYIRKCGKKLRFYACGEYGESTFRPHYHVIVFGLLLDDLLPYRKNFRGESLFTSSYLTGIWKNGHVVIGNVSWDACAYTARYITKKQLGKDAQKNFYERLNIVPEFTQMSLKPGIGYQFFEDHPEMMKYGQIELPGEKKSRTIKPGRYYERLYELEYPEESRDRRQSLISSIEAKNAVLRDELALSEEEYYKIRERSLKSKLAALPRNKIKEDFL</sequence>
<evidence type="ECO:0000313" key="3">
    <source>
        <dbReference type="EMBL" id="XCD04814.1"/>
    </source>
</evidence>
<dbReference type="Pfam" id="PF23343">
    <property type="entry name" value="REP_ORF2-G2P"/>
    <property type="match status" value="1"/>
</dbReference>
<accession>A0AAU8B5G7</accession>
<evidence type="ECO:0000313" key="4">
    <source>
        <dbReference type="EMBL" id="XCD06512.1"/>
    </source>
</evidence>
<reference evidence="5" key="1">
    <citation type="submission" date="2024-03" db="EMBL/GenBank/DDBJ databases">
        <title>Diverse circular DNA viruses in blood, oral, and fecal samples of captive lemurs.</title>
        <authorList>
            <person name="Paietta E.N."/>
            <person name="Kraberger S."/>
            <person name="Lund M.C."/>
            <person name="Custer J.M."/>
            <person name="Vargas K.M."/>
            <person name="Ehmke E.E."/>
            <person name="Yoder A.D."/>
            <person name="Varsani A."/>
        </authorList>
    </citation>
    <scope>NUCLEOTIDE SEQUENCE</scope>
    <source>
        <strain evidence="2">Duke_21_100</strain>
        <strain evidence="3">Duke_24FF_1225</strain>
        <strain evidence="4">Duke_25FS_118</strain>
        <strain evidence="5">Duke_27FF_1960</strain>
        <strain evidence="6">Duke_28FS_103</strain>
    </source>
</reference>
<evidence type="ECO:0000313" key="6">
    <source>
        <dbReference type="EMBL" id="XCD07967.1"/>
    </source>
</evidence>